<evidence type="ECO:0000313" key="7">
    <source>
        <dbReference type="EMBL" id="KAJ5503282.1"/>
    </source>
</evidence>
<dbReference type="PROSITE" id="PS50048">
    <property type="entry name" value="ZN2_CY6_FUNGAL_2"/>
    <property type="match status" value="1"/>
</dbReference>
<comment type="caution">
    <text evidence="7">The sequence shown here is derived from an EMBL/GenBank/DDBJ whole genome shotgun (WGS) entry which is preliminary data.</text>
</comment>
<evidence type="ECO:0000259" key="6">
    <source>
        <dbReference type="PROSITE" id="PS50048"/>
    </source>
</evidence>
<evidence type="ECO:0000256" key="5">
    <source>
        <dbReference type="ARBA" id="ARBA00023242"/>
    </source>
</evidence>
<dbReference type="InterPro" id="IPR036864">
    <property type="entry name" value="Zn2-C6_fun-type_DNA-bd_sf"/>
</dbReference>
<dbReference type="Proteomes" id="UP001149954">
    <property type="component" value="Unassembled WGS sequence"/>
</dbReference>
<protein>
    <submittedName>
        <fullName evidence="7">Fungal-specific transcription factor domain-containing protein</fullName>
    </submittedName>
</protein>
<keyword evidence="5" id="KW-0539">Nucleus</keyword>
<dbReference type="GO" id="GO:0005634">
    <property type="term" value="C:nucleus"/>
    <property type="evidence" value="ECO:0007669"/>
    <property type="project" value="UniProtKB-SubCell"/>
</dbReference>
<evidence type="ECO:0000256" key="3">
    <source>
        <dbReference type="ARBA" id="ARBA00023125"/>
    </source>
</evidence>
<dbReference type="PANTHER" id="PTHR37534:SF46">
    <property type="entry name" value="ZN(II)2CYS6 TRANSCRIPTION FACTOR (EUROFUNG)"/>
    <property type="match status" value="1"/>
</dbReference>
<dbReference type="GO" id="GO:0000981">
    <property type="term" value="F:DNA-binding transcription factor activity, RNA polymerase II-specific"/>
    <property type="evidence" value="ECO:0007669"/>
    <property type="project" value="InterPro"/>
</dbReference>
<evidence type="ECO:0000256" key="4">
    <source>
        <dbReference type="ARBA" id="ARBA00023163"/>
    </source>
</evidence>
<evidence type="ECO:0000256" key="1">
    <source>
        <dbReference type="ARBA" id="ARBA00004123"/>
    </source>
</evidence>
<evidence type="ECO:0000313" key="8">
    <source>
        <dbReference type="Proteomes" id="UP001149954"/>
    </source>
</evidence>
<sequence>MKTIRAPRPRREFTGCWRCRKRKVKCDEASPCSACQRLGLQCDSSSTRLIWLNGNQSYRSTGRRYMYCERTWENCAPLDSDVLDILIAQCDEFEANKRPCPVVVDHNPFLVFPAMPPTSLTSTVNLVLANGGTHARHANSEDKFLFHHYVNYVASVMMPFEHPWNPWKLYYPSVSLKYSVPGERALYHAVLAHAAFNLAHLGGGTANMMHLAARHYNASIQHVNNGIQTSADKDPGPILAAIMTLMMAEVYSGQSRKWKHHLQGAWAFLLHSNSNELWNQSRFACFSIQSLLIVGIINSTTSTDSTHSPLALTLGLPHVADRISQVNSTTVDALPPSPVSAELAFGASISSTPQFGFTIGAQKSLLECISAIATVSQQMRSDPPASTQFDADRVVSHVLDCLGLLQVQANDGLPFHPDIDLALSTEPDQPAPHVQNLARYQLNAFIYATYIYLYRSLMDAPPKRVATYVSLTFQNISAFCAQSSGNFSLWPAFIAAVEAYTEENMASAREWLQRSIHFGLGNRLPVKRIIEEVWQRRENAHFESTIDKGLITVDWRDVVRDLRVDILLV</sequence>
<dbReference type="AlphaFoldDB" id="A0A9W9XTU0"/>
<keyword evidence="4" id="KW-0804">Transcription</keyword>
<dbReference type="GO" id="GO:0008270">
    <property type="term" value="F:zinc ion binding"/>
    <property type="evidence" value="ECO:0007669"/>
    <property type="project" value="InterPro"/>
</dbReference>
<feature type="domain" description="Zn(2)-C6 fungal-type" evidence="6">
    <location>
        <begin position="15"/>
        <end position="42"/>
    </location>
</feature>
<dbReference type="SUPFAM" id="SSF57701">
    <property type="entry name" value="Zn2/Cys6 DNA-binding domain"/>
    <property type="match status" value="1"/>
</dbReference>
<dbReference type="GO" id="GO:0003677">
    <property type="term" value="F:DNA binding"/>
    <property type="evidence" value="ECO:0007669"/>
    <property type="project" value="UniProtKB-KW"/>
</dbReference>
<accession>A0A9W9XTU0</accession>
<reference evidence="7" key="2">
    <citation type="journal article" date="2023" name="IMA Fungus">
        <title>Comparative genomic study of the Penicillium genus elucidates a diverse pangenome and 15 lateral gene transfer events.</title>
        <authorList>
            <person name="Petersen C."/>
            <person name="Sorensen T."/>
            <person name="Nielsen M.R."/>
            <person name="Sondergaard T.E."/>
            <person name="Sorensen J.L."/>
            <person name="Fitzpatrick D.A."/>
            <person name="Frisvad J.C."/>
            <person name="Nielsen K.L."/>
        </authorList>
    </citation>
    <scope>NUCLEOTIDE SEQUENCE</scope>
    <source>
        <strain evidence="7">IBT 29495</strain>
    </source>
</reference>
<comment type="subcellular location">
    <subcellularLocation>
        <location evidence="1">Nucleus</location>
    </subcellularLocation>
</comment>
<dbReference type="PROSITE" id="PS00463">
    <property type="entry name" value="ZN2_CY6_FUNGAL_1"/>
    <property type="match status" value="1"/>
</dbReference>
<dbReference type="PANTHER" id="PTHR37534">
    <property type="entry name" value="TRANSCRIPTIONAL ACTIVATOR PROTEIN UGA3"/>
    <property type="match status" value="1"/>
</dbReference>
<dbReference type="EMBL" id="JAPWDS010000003">
    <property type="protein sequence ID" value="KAJ5503282.1"/>
    <property type="molecule type" value="Genomic_DNA"/>
</dbReference>
<dbReference type="Pfam" id="PF00172">
    <property type="entry name" value="Zn_clus"/>
    <property type="match status" value="1"/>
</dbReference>
<reference evidence="7" key="1">
    <citation type="submission" date="2022-12" db="EMBL/GenBank/DDBJ databases">
        <authorList>
            <person name="Petersen C."/>
        </authorList>
    </citation>
    <scope>NUCLEOTIDE SEQUENCE</scope>
    <source>
        <strain evidence="7">IBT 29495</strain>
    </source>
</reference>
<name>A0A9W9XTU0_9EURO</name>
<dbReference type="InterPro" id="IPR001138">
    <property type="entry name" value="Zn2Cys6_DnaBD"/>
</dbReference>
<dbReference type="Pfam" id="PF11951">
    <property type="entry name" value="Fungal_trans_2"/>
    <property type="match status" value="1"/>
</dbReference>
<keyword evidence="2" id="KW-0805">Transcription regulation</keyword>
<dbReference type="InterPro" id="IPR021858">
    <property type="entry name" value="Fun_TF"/>
</dbReference>
<proteinExistence type="predicted"/>
<gene>
    <name evidence="7" type="ORF">N7463_006156</name>
</gene>
<keyword evidence="3" id="KW-0238">DNA-binding</keyword>
<dbReference type="OrthoDB" id="3477330at2759"/>
<dbReference type="SMART" id="SM00066">
    <property type="entry name" value="GAL4"/>
    <property type="match status" value="1"/>
</dbReference>
<dbReference type="Gene3D" id="4.10.240.10">
    <property type="entry name" value="Zn(2)-C6 fungal-type DNA-binding domain"/>
    <property type="match status" value="1"/>
</dbReference>
<dbReference type="CDD" id="cd00067">
    <property type="entry name" value="GAL4"/>
    <property type="match status" value="1"/>
</dbReference>
<keyword evidence="8" id="KW-1185">Reference proteome</keyword>
<organism evidence="7 8">
    <name type="scientific">Penicillium fimorum</name>
    <dbReference type="NCBI Taxonomy" id="1882269"/>
    <lineage>
        <taxon>Eukaryota</taxon>
        <taxon>Fungi</taxon>
        <taxon>Dikarya</taxon>
        <taxon>Ascomycota</taxon>
        <taxon>Pezizomycotina</taxon>
        <taxon>Eurotiomycetes</taxon>
        <taxon>Eurotiomycetidae</taxon>
        <taxon>Eurotiales</taxon>
        <taxon>Aspergillaceae</taxon>
        <taxon>Penicillium</taxon>
    </lineage>
</organism>
<evidence type="ECO:0000256" key="2">
    <source>
        <dbReference type="ARBA" id="ARBA00023015"/>
    </source>
</evidence>